<dbReference type="PROSITE" id="PS50995">
    <property type="entry name" value="HTH_MARR_2"/>
    <property type="match status" value="1"/>
</dbReference>
<dbReference type="RefSeq" id="WP_244731073.1">
    <property type="nucleotide sequence ID" value="NZ_JALIRP010000019.1"/>
</dbReference>
<organism evidence="5 6">
    <name type="scientific">Paenibacillus mangrovi</name>
    <dbReference type="NCBI Taxonomy" id="2931978"/>
    <lineage>
        <taxon>Bacteria</taxon>
        <taxon>Bacillati</taxon>
        <taxon>Bacillota</taxon>
        <taxon>Bacilli</taxon>
        <taxon>Bacillales</taxon>
        <taxon>Paenibacillaceae</taxon>
        <taxon>Paenibacillus</taxon>
    </lineage>
</organism>
<keyword evidence="6" id="KW-1185">Reference proteome</keyword>
<proteinExistence type="predicted"/>
<gene>
    <name evidence="5" type="ORF">MUG84_26120</name>
</gene>
<dbReference type="PRINTS" id="PR00598">
    <property type="entry name" value="HTHMARR"/>
</dbReference>
<keyword evidence="1" id="KW-0805">Transcription regulation</keyword>
<evidence type="ECO:0000313" key="5">
    <source>
        <dbReference type="EMBL" id="MCJ8015152.1"/>
    </source>
</evidence>
<evidence type="ECO:0000256" key="2">
    <source>
        <dbReference type="ARBA" id="ARBA00023125"/>
    </source>
</evidence>
<evidence type="ECO:0000259" key="4">
    <source>
        <dbReference type="PROSITE" id="PS50995"/>
    </source>
</evidence>
<dbReference type="PANTHER" id="PTHR42756">
    <property type="entry name" value="TRANSCRIPTIONAL REGULATOR, MARR"/>
    <property type="match status" value="1"/>
</dbReference>
<keyword evidence="3" id="KW-0804">Transcription</keyword>
<dbReference type="PANTHER" id="PTHR42756:SF1">
    <property type="entry name" value="TRANSCRIPTIONAL REPRESSOR OF EMRAB OPERON"/>
    <property type="match status" value="1"/>
</dbReference>
<protein>
    <submittedName>
        <fullName evidence="5">MarR family transcriptional regulator</fullName>
    </submittedName>
</protein>
<dbReference type="SUPFAM" id="SSF46785">
    <property type="entry name" value="Winged helix' DNA-binding domain"/>
    <property type="match status" value="1"/>
</dbReference>
<name>A0A9X2B7N2_9BACL</name>
<dbReference type="InterPro" id="IPR036390">
    <property type="entry name" value="WH_DNA-bd_sf"/>
</dbReference>
<dbReference type="SMART" id="SM00347">
    <property type="entry name" value="HTH_MARR"/>
    <property type="match status" value="1"/>
</dbReference>
<dbReference type="InterPro" id="IPR036388">
    <property type="entry name" value="WH-like_DNA-bd_sf"/>
</dbReference>
<keyword evidence="2" id="KW-0238">DNA-binding</keyword>
<dbReference type="GO" id="GO:0003700">
    <property type="term" value="F:DNA-binding transcription factor activity"/>
    <property type="evidence" value="ECO:0007669"/>
    <property type="project" value="InterPro"/>
</dbReference>
<dbReference type="EMBL" id="JALIRP010000019">
    <property type="protein sequence ID" value="MCJ8015152.1"/>
    <property type="molecule type" value="Genomic_DNA"/>
</dbReference>
<evidence type="ECO:0000313" key="6">
    <source>
        <dbReference type="Proteomes" id="UP001139347"/>
    </source>
</evidence>
<sequence>MKKIIRSYIIRLQTNKMVDNIDINKEKNINFNQEKMSKQHTQLDTQSLTTLIFLMESSHEIFKEITVHLSKFGLSVAKVKVLQTLFSQEKPMMPSELAKNSGVSRSTMTGVLDGLERDGFIYKGEGDDRRITLIFLSEAGVNLMNTLQPYYAALADKITSEVTKEEQDLLAQLLVKLKRSLEGQKG</sequence>
<dbReference type="GO" id="GO:0003677">
    <property type="term" value="F:DNA binding"/>
    <property type="evidence" value="ECO:0007669"/>
    <property type="project" value="UniProtKB-KW"/>
</dbReference>
<comment type="caution">
    <text evidence="5">The sequence shown here is derived from an EMBL/GenBank/DDBJ whole genome shotgun (WGS) entry which is preliminary data.</text>
</comment>
<dbReference type="InterPro" id="IPR000835">
    <property type="entry name" value="HTH_MarR-typ"/>
</dbReference>
<accession>A0A9X2B7N2</accession>
<dbReference type="Pfam" id="PF01047">
    <property type="entry name" value="MarR"/>
    <property type="match status" value="1"/>
</dbReference>
<feature type="domain" description="HTH marR-type" evidence="4">
    <location>
        <begin position="45"/>
        <end position="179"/>
    </location>
</feature>
<evidence type="ECO:0000256" key="3">
    <source>
        <dbReference type="ARBA" id="ARBA00023163"/>
    </source>
</evidence>
<evidence type="ECO:0000256" key="1">
    <source>
        <dbReference type="ARBA" id="ARBA00023015"/>
    </source>
</evidence>
<dbReference type="Gene3D" id="1.10.10.10">
    <property type="entry name" value="Winged helix-like DNA-binding domain superfamily/Winged helix DNA-binding domain"/>
    <property type="match status" value="1"/>
</dbReference>
<dbReference type="AlphaFoldDB" id="A0A9X2B7N2"/>
<reference evidence="5" key="1">
    <citation type="submission" date="2022-04" db="EMBL/GenBank/DDBJ databases">
        <title>Paenibacillus mangrovi sp. nov., a novel endophytic bacterium isolated from bark of Kandelia candel.</title>
        <authorList>
            <person name="Tuo L."/>
        </authorList>
    </citation>
    <scope>NUCLEOTIDE SEQUENCE</scope>
    <source>
        <strain evidence="5">KQZ6P-2</strain>
    </source>
</reference>
<dbReference type="Proteomes" id="UP001139347">
    <property type="component" value="Unassembled WGS sequence"/>
</dbReference>